<feature type="compositionally biased region" description="Basic and acidic residues" evidence="1">
    <location>
        <begin position="28"/>
        <end position="38"/>
    </location>
</feature>
<feature type="region of interest" description="Disordered" evidence="1">
    <location>
        <begin position="132"/>
        <end position="169"/>
    </location>
</feature>
<dbReference type="RefSeq" id="XP_009230391.1">
    <property type="nucleotide sequence ID" value="XM_009232127.1"/>
</dbReference>
<feature type="region of interest" description="Disordered" evidence="1">
    <location>
        <begin position="1"/>
        <end position="44"/>
    </location>
</feature>
<feature type="transmembrane region" description="Helical" evidence="2">
    <location>
        <begin position="61"/>
        <end position="82"/>
    </location>
</feature>
<dbReference type="AlphaFoldDB" id="J3PKX5"/>
<reference evidence="3" key="3">
    <citation type="submission" date="2010-09" db="EMBL/GenBank/DDBJ databases">
        <title>Annotation of Gaeumannomyces graminis var. tritici R3-111a-1.</title>
        <authorList>
            <consortium name="The Broad Institute Genome Sequencing Platform"/>
            <person name="Ma L.-J."/>
            <person name="Dead R."/>
            <person name="Young S.K."/>
            <person name="Zeng Q."/>
            <person name="Gargeya S."/>
            <person name="Fitzgerald M."/>
            <person name="Haas B."/>
            <person name="Abouelleil A."/>
            <person name="Alvarado L."/>
            <person name="Arachchi H.M."/>
            <person name="Berlin A."/>
            <person name="Brown A."/>
            <person name="Chapman S.B."/>
            <person name="Chen Z."/>
            <person name="Dunbar C."/>
            <person name="Freedman E."/>
            <person name="Gearin G."/>
            <person name="Gellesch M."/>
            <person name="Goldberg J."/>
            <person name="Griggs A."/>
            <person name="Gujja S."/>
            <person name="Heiman D."/>
            <person name="Howarth C."/>
            <person name="Larson L."/>
            <person name="Lui A."/>
            <person name="MacDonald P.J.P."/>
            <person name="Mehta T."/>
            <person name="Montmayeur A."/>
            <person name="Murphy C."/>
            <person name="Neiman D."/>
            <person name="Pearson M."/>
            <person name="Priest M."/>
            <person name="Roberts A."/>
            <person name="Saif S."/>
            <person name="Shea T."/>
            <person name="Shenoy N."/>
            <person name="Sisk P."/>
            <person name="Stolte C."/>
            <person name="Sykes S."/>
            <person name="Yandava C."/>
            <person name="Wortman J."/>
            <person name="Nusbaum C."/>
            <person name="Birren B."/>
        </authorList>
    </citation>
    <scope>NUCLEOTIDE SEQUENCE</scope>
    <source>
        <strain evidence="3">R3-111a-1</strain>
    </source>
</reference>
<dbReference type="EnsemblFungi" id="EJT68219">
    <property type="protein sequence ID" value="EJT68219"/>
    <property type="gene ID" value="GGTG_14200"/>
</dbReference>
<dbReference type="OrthoDB" id="188042at2759"/>
<name>J3PKX5_GAET3</name>
<reference evidence="3" key="2">
    <citation type="submission" date="2010-07" db="EMBL/GenBank/DDBJ databases">
        <authorList>
            <consortium name="The Broad Institute Genome Sequencing Platform"/>
            <consortium name="Broad Institute Genome Sequencing Center for Infectious Disease"/>
            <person name="Ma L.-J."/>
            <person name="Dead R."/>
            <person name="Young S."/>
            <person name="Zeng Q."/>
            <person name="Koehrsen M."/>
            <person name="Alvarado L."/>
            <person name="Berlin A."/>
            <person name="Chapman S.B."/>
            <person name="Chen Z."/>
            <person name="Freedman E."/>
            <person name="Gellesch M."/>
            <person name="Goldberg J."/>
            <person name="Griggs A."/>
            <person name="Gujja S."/>
            <person name="Heilman E.R."/>
            <person name="Heiman D."/>
            <person name="Hepburn T."/>
            <person name="Howarth C."/>
            <person name="Jen D."/>
            <person name="Larson L."/>
            <person name="Mehta T."/>
            <person name="Neiman D."/>
            <person name="Pearson M."/>
            <person name="Roberts A."/>
            <person name="Saif S."/>
            <person name="Shea T."/>
            <person name="Shenoy N."/>
            <person name="Sisk P."/>
            <person name="Stolte C."/>
            <person name="Sykes S."/>
            <person name="Walk T."/>
            <person name="White J."/>
            <person name="Yandava C."/>
            <person name="Haas B."/>
            <person name="Nusbaum C."/>
            <person name="Birren B."/>
        </authorList>
    </citation>
    <scope>NUCLEOTIDE SEQUENCE</scope>
    <source>
        <strain evidence="3">R3-111a-1</strain>
    </source>
</reference>
<gene>
    <name evidence="4" type="primary">20354658</name>
    <name evidence="3" type="ORF">GGTG_14200</name>
</gene>
<evidence type="ECO:0008006" key="6">
    <source>
        <dbReference type="Google" id="ProtNLM"/>
    </source>
</evidence>
<protein>
    <recommendedName>
        <fullName evidence="6">Vacuolar protein sorting-associated protein 62</fullName>
    </recommendedName>
</protein>
<evidence type="ECO:0000256" key="1">
    <source>
        <dbReference type="SAM" id="MobiDB-lite"/>
    </source>
</evidence>
<reference evidence="4" key="4">
    <citation type="journal article" date="2015" name="G3 (Bethesda)">
        <title>Genome sequences of three phytopathogenic species of the Magnaporthaceae family of fungi.</title>
        <authorList>
            <person name="Okagaki L.H."/>
            <person name="Nunes C.C."/>
            <person name="Sailsbery J."/>
            <person name="Clay B."/>
            <person name="Brown D."/>
            <person name="John T."/>
            <person name="Oh Y."/>
            <person name="Young N."/>
            <person name="Fitzgerald M."/>
            <person name="Haas B.J."/>
            <person name="Zeng Q."/>
            <person name="Young S."/>
            <person name="Adiconis X."/>
            <person name="Fan L."/>
            <person name="Levin J.Z."/>
            <person name="Mitchell T.K."/>
            <person name="Okubara P.A."/>
            <person name="Farman M.L."/>
            <person name="Kohn L.M."/>
            <person name="Birren B."/>
            <person name="Ma L.-J."/>
            <person name="Dean R.A."/>
        </authorList>
    </citation>
    <scope>NUCLEOTIDE SEQUENCE</scope>
    <source>
        <strain evidence="4">R3-111a-1</strain>
    </source>
</reference>
<keyword evidence="2" id="KW-1133">Transmembrane helix</keyword>
<dbReference type="STRING" id="644352.J3PKX5"/>
<keyword evidence="2" id="KW-0812">Transmembrane</keyword>
<dbReference type="Pfam" id="PF06101">
    <property type="entry name" value="Vps62"/>
    <property type="match status" value="1"/>
</dbReference>
<dbReference type="PANTHER" id="PTHR48174:SF5">
    <property type="entry name" value="VACUOLAR PROTEIN SORTING-ASSOCIATED PROTEIN 62"/>
    <property type="match status" value="1"/>
</dbReference>
<evidence type="ECO:0000313" key="3">
    <source>
        <dbReference type="EMBL" id="EJT68219.1"/>
    </source>
</evidence>
<organism evidence="3">
    <name type="scientific">Gaeumannomyces tritici (strain R3-111a-1)</name>
    <name type="common">Wheat and barley take-all root rot fungus</name>
    <name type="synonym">Gaeumannomyces graminis var. tritici</name>
    <dbReference type="NCBI Taxonomy" id="644352"/>
    <lineage>
        <taxon>Eukaryota</taxon>
        <taxon>Fungi</taxon>
        <taxon>Dikarya</taxon>
        <taxon>Ascomycota</taxon>
        <taxon>Pezizomycotina</taxon>
        <taxon>Sordariomycetes</taxon>
        <taxon>Sordariomycetidae</taxon>
        <taxon>Magnaporthales</taxon>
        <taxon>Magnaporthaceae</taxon>
        <taxon>Gaeumannomyces</taxon>
    </lineage>
</organism>
<reference evidence="5" key="1">
    <citation type="submission" date="2010-07" db="EMBL/GenBank/DDBJ databases">
        <title>The genome sequence of Gaeumannomyces graminis var. tritici strain R3-111a-1.</title>
        <authorList>
            <consortium name="The Broad Institute Genome Sequencing Platform"/>
            <person name="Ma L.-J."/>
            <person name="Dead R."/>
            <person name="Young S."/>
            <person name="Zeng Q."/>
            <person name="Koehrsen M."/>
            <person name="Alvarado L."/>
            <person name="Berlin A."/>
            <person name="Chapman S.B."/>
            <person name="Chen Z."/>
            <person name="Freedman E."/>
            <person name="Gellesch M."/>
            <person name="Goldberg J."/>
            <person name="Griggs A."/>
            <person name="Gujja S."/>
            <person name="Heilman E.R."/>
            <person name="Heiman D."/>
            <person name="Hepburn T."/>
            <person name="Howarth C."/>
            <person name="Jen D."/>
            <person name="Larson L."/>
            <person name="Mehta T."/>
            <person name="Neiman D."/>
            <person name="Pearson M."/>
            <person name="Roberts A."/>
            <person name="Saif S."/>
            <person name="Shea T."/>
            <person name="Shenoy N."/>
            <person name="Sisk P."/>
            <person name="Stolte C."/>
            <person name="Sykes S."/>
            <person name="Walk T."/>
            <person name="White J."/>
            <person name="Yandava C."/>
            <person name="Haas B."/>
            <person name="Nusbaum C."/>
            <person name="Birren B."/>
        </authorList>
    </citation>
    <scope>NUCLEOTIDE SEQUENCE [LARGE SCALE GENOMIC DNA]</scope>
    <source>
        <strain evidence="5">R3-111a-1</strain>
    </source>
</reference>
<proteinExistence type="predicted"/>
<dbReference type="FunCoup" id="J3PKX5">
    <property type="interactions" value="16"/>
</dbReference>
<keyword evidence="5" id="KW-1185">Reference proteome</keyword>
<sequence length="526" mass="57261">MRPQISLPRPSEADVETQPLLSTSQSYDPRDSSPEQRSARPTSIRSVPSTLRALLQATWPVSLLLAIVLAVMWALYLVAWVAPRALNPTPPSAEQRARDAEWVSGSPYWADRQACRWLSLCGVHHLRWDPPAIEGGGADERPRGGAGESGRGRERAGFRRPRAKVAGSKGAKQVPEYVLRHAPLVHLHSGESFWPASVEEHLRHMRPVNHTAPGSNNGDGGSSHALLNLTSLDSLDATHGGAVYLTSTEDVETRPTWLTSRGGLPSSTDGENMGRSTAPAVLVLVEKDTDDDGPVLDAFWFFFYSYNLGQTVLGVRFGNHVGDWEHCMVRFVRGEPTAVFLSEHEGGQAYAWRALEKAAAEGDNNGSSQHSRPSGGGGGGDRPVVYSAVGSHAMHATAGSHPYVLPFGMLKDVTDEGPLWDPARNAWAYWHEPPGGEDESAFKPAAPIGGEAAPAPAGWLGFRGRWGDELYGLDDGRQWRLFNQYHYVNGPAGPADKHLGRNAMCPQSRCKVLDSLEVGRKRTWYT</sequence>
<feature type="region of interest" description="Disordered" evidence="1">
    <location>
        <begin position="361"/>
        <end position="383"/>
    </location>
</feature>
<accession>J3PKX5</accession>
<reference evidence="4" key="5">
    <citation type="submission" date="2018-04" db="UniProtKB">
        <authorList>
            <consortium name="EnsemblFungi"/>
        </authorList>
    </citation>
    <scope>IDENTIFICATION</scope>
    <source>
        <strain evidence="4">R3-111a-1</strain>
    </source>
</reference>
<dbReference type="PANTHER" id="PTHR48174">
    <property type="entry name" value="DUF946 FAMILY PROTEIN"/>
    <property type="match status" value="1"/>
</dbReference>
<evidence type="ECO:0000256" key="2">
    <source>
        <dbReference type="SAM" id="Phobius"/>
    </source>
</evidence>
<evidence type="ECO:0000313" key="4">
    <source>
        <dbReference type="EnsemblFungi" id="EJT68219"/>
    </source>
</evidence>
<dbReference type="VEuPathDB" id="FungiDB:GGTG_14200"/>
<dbReference type="EMBL" id="GL385568">
    <property type="protein sequence ID" value="EJT68219.1"/>
    <property type="molecule type" value="Genomic_DNA"/>
</dbReference>
<dbReference type="HOGENOM" id="CLU_024079_4_0_1"/>
<dbReference type="InterPro" id="IPR009291">
    <property type="entry name" value="Vps62"/>
</dbReference>
<dbReference type="Proteomes" id="UP000006039">
    <property type="component" value="Unassembled WGS sequence"/>
</dbReference>
<keyword evidence="2" id="KW-0472">Membrane</keyword>
<evidence type="ECO:0000313" key="5">
    <source>
        <dbReference type="Proteomes" id="UP000006039"/>
    </source>
</evidence>
<dbReference type="GeneID" id="20354658"/>
<dbReference type="eggNOG" id="ENOG502RJPB">
    <property type="taxonomic scope" value="Eukaryota"/>
</dbReference>